<feature type="short sequence motif" description="VHIID" evidence="3">
    <location>
        <begin position="550"/>
        <end position="554"/>
    </location>
</feature>
<dbReference type="Pfam" id="PF03514">
    <property type="entry name" value="GRAS"/>
    <property type="match status" value="2"/>
</dbReference>
<dbReference type="EMBL" id="JAUIZM010000002">
    <property type="protein sequence ID" value="KAK1396813.1"/>
    <property type="molecule type" value="Genomic_DNA"/>
</dbReference>
<comment type="caution">
    <text evidence="5">The sequence shown here is derived from an EMBL/GenBank/DDBJ whole genome shotgun (WGS) entry which is preliminary data.</text>
</comment>
<evidence type="ECO:0000256" key="4">
    <source>
        <dbReference type="SAM" id="MobiDB-lite"/>
    </source>
</evidence>
<feature type="compositionally biased region" description="Polar residues" evidence="4">
    <location>
        <begin position="215"/>
        <end position="226"/>
    </location>
</feature>
<feature type="region of interest" description="Disordered" evidence="4">
    <location>
        <begin position="404"/>
        <end position="431"/>
    </location>
</feature>
<keyword evidence="1" id="KW-0805">Transcription regulation</keyword>
<sequence>MVMDSRYPDFSDVLNGFEFDDGVVLPGFDSAPDVGNGFKFGDEIVLPGFDSAPDVGNGFKFGDEIVLPGFDSAPDFGNGFNFSDEVVLPGFDSTQNVANGFKFRDDLDFSFLDIPNHPTESDYATTISPTGSSELYSPDDNEFSDGVLKFLNQILMEEKIDEKPSMFHDPLALQASEKSFSEVVGKNYPLSPDGPVDVYQGVESPNDYFARSPSEHSTSSGGTSCGNYYEPPQSVADSVGPNSSNVQIQHQEDFSSSNSGSRSQWSVMPENSFRNNINGVMYSPVSTQVVPNMNSESETILQFKRGMEEANKFLPNIAQFLVSSNNYALPTNTKQGPPAVQVKIEKDEETSPGSSRRRKHYLRQDSVIEDERSSKHSAVYEEEVELLEMFDKVLLFEPGCDKEEPIERSPASHLENGLSHGSSGSWSHSTITESGSEAVDLRTLLINCAQSVASEDRKTAYEQLKMIRQHSSALGDASQRLAFIFANGLEARMAGTGTQLYAALASRRKISATEKLKAYQAYLSACPFKKTSVLFSNKMILEKASNATTLHIIDFGIQYGFQWPVLIQLLSKRPGGPPKLRITGIELPQPGFRPAEYMEATGRRLRSYCERFKVPFEYNPIASQKWETITVEDLKAVINGAYGASFFVTRFREALYHYSSFLDLLDTTIPSDNQQRLNFEREFCGREVMNVIACEGMERVERPETYKQWHVRNTKAGFKLHPLNKELVKKLKHKVKLDFHKDFVFNEDCEWILVGWKGRILHAVSAWVPA</sequence>
<reference evidence="5" key="1">
    <citation type="submission" date="2023-02" db="EMBL/GenBank/DDBJ databases">
        <title>Genome of toxic invasive species Heracleum sosnowskyi carries increased number of genes despite the absence of recent whole-genome duplications.</title>
        <authorList>
            <person name="Schelkunov M."/>
            <person name="Shtratnikova V."/>
            <person name="Makarenko M."/>
            <person name="Klepikova A."/>
            <person name="Omelchenko D."/>
            <person name="Novikova G."/>
            <person name="Obukhova E."/>
            <person name="Bogdanov V."/>
            <person name="Penin A."/>
            <person name="Logacheva M."/>
        </authorList>
    </citation>
    <scope>NUCLEOTIDE SEQUENCE</scope>
    <source>
        <strain evidence="5">Hsosn_3</strain>
        <tissue evidence="5">Leaf</tissue>
    </source>
</reference>
<dbReference type="AlphaFoldDB" id="A0AAD8N6R2"/>
<keyword evidence="2" id="KW-0804">Transcription</keyword>
<feature type="region of interest" description="Disordered" evidence="4">
    <location>
        <begin position="330"/>
        <end position="363"/>
    </location>
</feature>
<gene>
    <name evidence="5" type="ORF">POM88_006676</name>
</gene>
<organism evidence="5 6">
    <name type="scientific">Heracleum sosnowskyi</name>
    <dbReference type="NCBI Taxonomy" id="360622"/>
    <lineage>
        <taxon>Eukaryota</taxon>
        <taxon>Viridiplantae</taxon>
        <taxon>Streptophyta</taxon>
        <taxon>Embryophyta</taxon>
        <taxon>Tracheophyta</taxon>
        <taxon>Spermatophyta</taxon>
        <taxon>Magnoliopsida</taxon>
        <taxon>eudicotyledons</taxon>
        <taxon>Gunneridae</taxon>
        <taxon>Pentapetalae</taxon>
        <taxon>asterids</taxon>
        <taxon>campanulids</taxon>
        <taxon>Apiales</taxon>
        <taxon>Apiaceae</taxon>
        <taxon>Apioideae</taxon>
        <taxon>apioid superclade</taxon>
        <taxon>Tordylieae</taxon>
        <taxon>Tordyliinae</taxon>
        <taxon>Heracleum</taxon>
    </lineage>
</organism>
<protein>
    <submittedName>
        <fullName evidence="5">Scarecrow-like protein 14</fullName>
    </submittedName>
</protein>
<feature type="compositionally biased region" description="Low complexity" evidence="4">
    <location>
        <begin position="419"/>
        <end position="429"/>
    </location>
</feature>
<evidence type="ECO:0000256" key="3">
    <source>
        <dbReference type="PROSITE-ProRule" id="PRU01191"/>
    </source>
</evidence>
<proteinExistence type="inferred from homology"/>
<feature type="region of interest" description="SAW" evidence="3">
    <location>
        <begin position="693"/>
        <end position="768"/>
    </location>
</feature>
<keyword evidence="6" id="KW-1185">Reference proteome</keyword>
<evidence type="ECO:0000313" key="6">
    <source>
        <dbReference type="Proteomes" id="UP001237642"/>
    </source>
</evidence>
<reference evidence="5" key="2">
    <citation type="submission" date="2023-05" db="EMBL/GenBank/DDBJ databases">
        <authorList>
            <person name="Schelkunov M.I."/>
        </authorList>
    </citation>
    <scope>NUCLEOTIDE SEQUENCE</scope>
    <source>
        <strain evidence="5">Hsosn_3</strain>
        <tissue evidence="5">Leaf</tissue>
    </source>
</reference>
<comment type="caution">
    <text evidence="3">Lacks conserved residue(s) required for the propagation of feature annotation.</text>
</comment>
<evidence type="ECO:0000313" key="5">
    <source>
        <dbReference type="EMBL" id="KAK1396813.1"/>
    </source>
</evidence>
<accession>A0AAD8N6R2</accession>
<dbReference type="InterPro" id="IPR005202">
    <property type="entry name" value="TF_GRAS"/>
</dbReference>
<dbReference type="PROSITE" id="PS50985">
    <property type="entry name" value="GRAS"/>
    <property type="match status" value="1"/>
</dbReference>
<evidence type="ECO:0000256" key="1">
    <source>
        <dbReference type="ARBA" id="ARBA00023015"/>
    </source>
</evidence>
<feature type="region of interest" description="VHIID" evidence="3">
    <location>
        <begin position="519"/>
        <end position="584"/>
    </location>
</feature>
<comment type="similarity">
    <text evidence="3">Belongs to the GRAS family.</text>
</comment>
<dbReference type="Proteomes" id="UP001237642">
    <property type="component" value="Unassembled WGS sequence"/>
</dbReference>
<feature type="region of interest" description="Disordered" evidence="4">
    <location>
        <begin position="200"/>
        <end position="244"/>
    </location>
</feature>
<evidence type="ECO:0000256" key="2">
    <source>
        <dbReference type="ARBA" id="ARBA00023163"/>
    </source>
</evidence>
<name>A0AAD8N6R2_9APIA</name>
<dbReference type="PANTHER" id="PTHR31636">
    <property type="entry name" value="OSJNBA0084A10.13 PROTEIN-RELATED"/>
    <property type="match status" value="1"/>
</dbReference>